<dbReference type="EMBL" id="JACHHR010000002">
    <property type="protein sequence ID" value="MBB5211481.1"/>
    <property type="molecule type" value="Genomic_DNA"/>
</dbReference>
<evidence type="ECO:0000313" key="1">
    <source>
        <dbReference type="EMBL" id="MBB5211481.1"/>
    </source>
</evidence>
<reference evidence="2 3" key="1">
    <citation type="submission" date="2020-01" db="EMBL/GenBank/DDBJ databases">
        <title>The possibility of degradation of plastic by Microbulbifer hydrolyticus IRE-31.</title>
        <authorList>
            <person name="Liu L."/>
        </authorList>
    </citation>
    <scope>NUCLEOTIDE SEQUENCE [LARGE SCALE GENOMIC DNA]</scope>
    <source>
        <strain evidence="2 3">IRE-31</strain>
    </source>
</reference>
<dbReference type="AlphaFoldDB" id="A0A6P1T4U1"/>
<dbReference type="EMBL" id="CP047491">
    <property type="protein sequence ID" value="QHQ37768.1"/>
    <property type="molecule type" value="Genomic_DNA"/>
</dbReference>
<proteinExistence type="predicted"/>
<organism evidence="1 4">
    <name type="scientific">Microbulbifer hydrolyticus</name>
    <dbReference type="NCBI Taxonomy" id="48074"/>
    <lineage>
        <taxon>Bacteria</taxon>
        <taxon>Pseudomonadati</taxon>
        <taxon>Pseudomonadota</taxon>
        <taxon>Gammaproteobacteria</taxon>
        <taxon>Cellvibrionales</taxon>
        <taxon>Microbulbiferaceae</taxon>
        <taxon>Microbulbifer</taxon>
    </lineage>
</organism>
<gene>
    <name evidence="2" type="ORF">GTQ55_01375</name>
    <name evidence="1" type="ORF">HNQ53_001699</name>
</gene>
<dbReference type="Proteomes" id="UP000563601">
    <property type="component" value="Unassembled WGS sequence"/>
</dbReference>
<accession>A0A6P1T4U1</accession>
<evidence type="ECO:0000313" key="4">
    <source>
        <dbReference type="Proteomes" id="UP000563601"/>
    </source>
</evidence>
<dbReference type="RefSeq" id="WP_161857106.1">
    <property type="nucleotide sequence ID" value="NZ_CP047491.1"/>
</dbReference>
<reference evidence="1 4" key="2">
    <citation type="submission" date="2020-08" db="EMBL/GenBank/DDBJ databases">
        <title>Genomic Encyclopedia of Type Strains, Phase IV (KMG-IV): sequencing the most valuable type-strain genomes for metagenomic binning, comparative biology and taxonomic classification.</title>
        <authorList>
            <person name="Goeker M."/>
        </authorList>
    </citation>
    <scope>NUCLEOTIDE SEQUENCE [LARGE SCALE GENOMIC DNA]</scope>
    <source>
        <strain evidence="1 4">DSM 11525</strain>
    </source>
</reference>
<keyword evidence="3" id="KW-1185">Reference proteome</keyword>
<protein>
    <recommendedName>
        <fullName evidence="5">DUF2169 domain-containing protein</fullName>
    </recommendedName>
</protein>
<sequence>MQVKQRECLPEALLFRNIVIRDAVAAEYYRNGDDMTIFVYAKAENCLLNGCYPLNIPYKGELALELVFTGVDASFRGVPTGQHSNMPIFEDFFEGDEVLLLPSVISEGTRPLGLPWRPEDKPRPYRIYTQYGFFDDDDGYRNPPTASIYCKEQFHYVRKGMSFHGDFLWDIRAASAHAYIDFGHPEVAAC</sequence>
<name>A0A6P1T4U1_9GAMM</name>
<evidence type="ECO:0008006" key="5">
    <source>
        <dbReference type="Google" id="ProtNLM"/>
    </source>
</evidence>
<evidence type="ECO:0000313" key="3">
    <source>
        <dbReference type="Proteomes" id="UP000464675"/>
    </source>
</evidence>
<dbReference type="Proteomes" id="UP000464675">
    <property type="component" value="Chromosome"/>
</dbReference>
<evidence type="ECO:0000313" key="2">
    <source>
        <dbReference type="EMBL" id="QHQ37768.1"/>
    </source>
</evidence>